<dbReference type="EC" id="2.7.1.24" evidence="5 6"/>
<comment type="subcellular location">
    <subcellularLocation>
        <location evidence="5">Cytoplasm</location>
    </subcellularLocation>
</comment>
<evidence type="ECO:0000256" key="3">
    <source>
        <dbReference type="ARBA" id="ARBA00022840"/>
    </source>
</evidence>
<dbReference type="GO" id="GO:0005737">
    <property type="term" value="C:cytoplasm"/>
    <property type="evidence" value="ECO:0007669"/>
    <property type="project" value="UniProtKB-SubCell"/>
</dbReference>
<sequence length="207" mass="21788">MSFIVGLTGGIGSGKSTVADLLAERGAALVDTDLIAHQLTGPDGGAMTAIAGAFGSSVVRADGSLDRAAMRRLVFADAAAKARLEGILHPLIRQRSEERCAAAATAPYVVLVVPLLVESGTYRERSDRILVVDCSEEVQVARVMARSGLSADEVRAIIASQASPEERRAVADDVLPNDGTIELLGPRVEALHHRYLELAAAKAHVDR</sequence>
<comment type="caution">
    <text evidence="7">The sequence shown here is derived from an EMBL/GenBank/DDBJ whole genome shotgun (WGS) entry which is preliminary data.</text>
</comment>
<keyword evidence="5 7" id="KW-0418">Kinase</keyword>
<keyword evidence="2 5" id="KW-0547">Nucleotide-binding</keyword>
<dbReference type="PROSITE" id="PS51219">
    <property type="entry name" value="DPCK"/>
    <property type="match status" value="1"/>
</dbReference>
<evidence type="ECO:0000256" key="1">
    <source>
        <dbReference type="ARBA" id="ARBA00009018"/>
    </source>
</evidence>
<keyword evidence="3 5" id="KW-0067">ATP-binding</keyword>
<dbReference type="PANTHER" id="PTHR10695:SF46">
    <property type="entry name" value="BIFUNCTIONAL COENZYME A SYNTHASE-RELATED"/>
    <property type="match status" value="1"/>
</dbReference>
<evidence type="ECO:0000256" key="6">
    <source>
        <dbReference type="NCBIfam" id="TIGR00152"/>
    </source>
</evidence>
<dbReference type="CDD" id="cd02022">
    <property type="entry name" value="DPCK"/>
    <property type="match status" value="1"/>
</dbReference>
<dbReference type="GO" id="GO:0005524">
    <property type="term" value="F:ATP binding"/>
    <property type="evidence" value="ECO:0007669"/>
    <property type="project" value="UniProtKB-UniRule"/>
</dbReference>
<dbReference type="UniPathway" id="UPA00241">
    <property type="reaction ID" value="UER00356"/>
</dbReference>
<feature type="binding site" evidence="5">
    <location>
        <begin position="12"/>
        <end position="17"/>
    </location>
    <ligand>
        <name>ATP</name>
        <dbReference type="ChEBI" id="CHEBI:30616"/>
    </ligand>
</feature>
<dbReference type="SUPFAM" id="SSF52540">
    <property type="entry name" value="P-loop containing nucleoside triphosphate hydrolases"/>
    <property type="match status" value="1"/>
</dbReference>
<organism evidence="7 8">
    <name type="scientific">Candidatus Accumulibacter adjunctus</name>
    <dbReference type="NCBI Taxonomy" id="1454001"/>
    <lineage>
        <taxon>Bacteria</taxon>
        <taxon>Pseudomonadati</taxon>
        <taxon>Pseudomonadota</taxon>
        <taxon>Betaproteobacteria</taxon>
        <taxon>Candidatus Accumulibacter</taxon>
    </lineage>
</organism>
<dbReference type="HAMAP" id="MF_00376">
    <property type="entry name" value="Dephospho_CoA_kinase"/>
    <property type="match status" value="1"/>
</dbReference>
<keyword evidence="4 5" id="KW-0173">Coenzyme A biosynthesis</keyword>
<protein>
    <recommendedName>
        <fullName evidence="5 6">Dephospho-CoA kinase</fullName>
        <ecNumber evidence="5 6">2.7.1.24</ecNumber>
    </recommendedName>
    <alternativeName>
        <fullName evidence="5">Dephosphocoenzyme A kinase</fullName>
    </alternativeName>
</protein>
<dbReference type="Gene3D" id="3.40.50.300">
    <property type="entry name" value="P-loop containing nucleotide triphosphate hydrolases"/>
    <property type="match status" value="1"/>
</dbReference>
<evidence type="ECO:0000313" key="7">
    <source>
        <dbReference type="EMBL" id="EXI68497.1"/>
    </source>
</evidence>
<dbReference type="PATRIC" id="fig|1454001.3.peg.1302"/>
<dbReference type="GO" id="GO:0004140">
    <property type="term" value="F:dephospho-CoA kinase activity"/>
    <property type="evidence" value="ECO:0007669"/>
    <property type="project" value="UniProtKB-UniRule"/>
</dbReference>
<reference evidence="7" key="1">
    <citation type="submission" date="2014-02" db="EMBL/GenBank/DDBJ databases">
        <title>Expanding our view of genomic diversity in Candidatus Accumulibacter clades.</title>
        <authorList>
            <person name="Skennerton C.T."/>
            <person name="Barr J.J."/>
            <person name="Slater F.R."/>
            <person name="Bond P.L."/>
            <person name="Tyson G.W."/>
        </authorList>
    </citation>
    <scope>NUCLEOTIDE SEQUENCE [LARGE SCALE GENOMIC DNA]</scope>
</reference>
<proteinExistence type="inferred from homology"/>
<dbReference type="PANTHER" id="PTHR10695">
    <property type="entry name" value="DEPHOSPHO-COA KINASE-RELATED"/>
    <property type="match status" value="1"/>
</dbReference>
<evidence type="ECO:0000256" key="5">
    <source>
        <dbReference type="HAMAP-Rule" id="MF_00376"/>
    </source>
</evidence>
<dbReference type="Proteomes" id="UP000020218">
    <property type="component" value="Unassembled WGS sequence"/>
</dbReference>
<dbReference type="GO" id="GO:0015937">
    <property type="term" value="P:coenzyme A biosynthetic process"/>
    <property type="evidence" value="ECO:0007669"/>
    <property type="project" value="UniProtKB-UniRule"/>
</dbReference>
<name>A0A011NVB5_9PROT</name>
<dbReference type="Pfam" id="PF01121">
    <property type="entry name" value="CoaE"/>
    <property type="match status" value="1"/>
</dbReference>
<comment type="pathway">
    <text evidence="5">Cofactor biosynthesis; coenzyme A biosynthesis; CoA from (R)-pantothenate: step 5/5.</text>
</comment>
<comment type="function">
    <text evidence="5">Catalyzes the phosphorylation of the 3'-hydroxyl group of dephosphocoenzyme A to form coenzyme A.</text>
</comment>
<comment type="similarity">
    <text evidence="1 5">Belongs to the CoaE family.</text>
</comment>
<evidence type="ECO:0000256" key="2">
    <source>
        <dbReference type="ARBA" id="ARBA00022741"/>
    </source>
</evidence>
<dbReference type="NCBIfam" id="TIGR00152">
    <property type="entry name" value="dephospho-CoA kinase"/>
    <property type="match status" value="1"/>
</dbReference>
<dbReference type="InterPro" id="IPR001977">
    <property type="entry name" value="Depp_CoAkinase"/>
</dbReference>
<keyword evidence="5 7" id="KW-0808">Transferase</keyword>
<dbReference type="InterPro" id="IPR027417">
    <property type="entry name" value="P-loop_NTPase"/>
</dbReference>
<keyword evidence="8" id="KW-1185">Reference proteome</keyword>
<dbReference type="STRING" id="1454001.AW08_01279"/>
<evidence type="ECO:0000313" key="8">
    <source>
        <dbReference type="Proteomes" id="UP000020218"/>
    </source>
</evidence>
<keyword evidence="5" id="KW-0963">Cytoplasm</keyword>
<accession>A0A011NVB5</accession>
<comment type="catalytic activity">
    <reaction evidence="5">
        <text>3'-dephospho-CoA + ATP = ADP + CoA + H(+)</text>
        <dbReference type="Rhea" id="RHEA:18245"/>
        <dbReference type="ChEBI" id="CHEBI:15378"/>
        <dbReference type="ChEBI" id="CHEBI:30616"/>
        <dbReference type="ChEBI" id="CHEBI:57287"/>
        <dbReference type="ChEBI" id="CHEBI:57328"/>
        <dbReference type="ChEBI" id="CHEBI:456216"/>
        <dbReference type="EC" id="2.7.1.24"/>
    </reaction>
</comment>
<dbReference type="EMBL" id="JFAX01000005">
    <property type="protein sequence ID" value="EXI68497.1"/>
    <property type="molecule type" value="Genomic_DNA"/>
</dbReference>
<gene>
    <name evidence="5 7" type="primary">coaE</name>
    <name evidence="7" type="ORF">AW08_01279</name>
</gene>
<dbReference type="AlphaFoldDB" id="A0A011NVB5"/>
<evidence type="ECO:0000256" key="4">
    <source>
        <dbReference type="ARBA" id="ARBA00022993"/>
    </source>
</evidence>